<dbReference type="RefSeq" id="WP_207338210.1">
    <property type="nucleotide sequence ID" value="NZ_JAFMYU010000029.1"/>
</dbReference>
<dbReference type="Pfam" id="PF05164">
    <property type="entry name" value="ZapA"/>
    <property type="match status" value="1"/>
</dbReference>
<proteinExistence type="predicted"/>
<dbReference type="EMBL" id="JAFMYU010000029">
    <property type="protein sequence ID" value="MBO0934244.1"/>
    <property type="molecule type" value="Genomic_DNA"/>
</dbReference>
<dbReference type="InterPro" id="IPR007838">
    <property type="entry name" value="Cell_div_ZapA-like"/>
</dbReference>
<keyword evidence="1" id="KW-0131">Cell cycle</keyword>
<evidence type="ECO:0000313" key="1">
    <source>
        <dbReference type="EMBL" id="MBO0934244.1"/>
    </source>
</evidence>
<sequence length="95" mass="10927">MDDRLSIHVKIADRDYTFKSLPEEETFLRDAVKMIRDRIDVHRSRGVRDTQDILALVALDCLVASLKTEDQARRVQKRIYDKVSQIDQIAASPSA</sequence>
<dbReference type="AlphaFoldDB" id="A0A939GBM4"/>
<keyword evidence="1" id="KW-0132">Cell division</keyword>
<evidence type="ECO:0000313" key="2">
    <source>
        <dbReference type="Proteomes" id="UP000664795"/>
    </source>
</evidence>
<dbReference type="Proteomes" id="UP000664795">
    <property type="component" value="Unassembled WGS sequence"/>
</dbReference>
<protein>
    <submittedName>
        <fullName evidence="1">Cell division protein ZapA</fullName>
    </submittedName>
</protein>
<dbReference type="SUPFAM" id="SSF102829">
    <property type="entry name" value="Cell division protein ZapA-like"/>
    <property type="match status" value="1"/>
</dbReference>
<reference evidence="1 2" key="1">
    <citation type="submission" date="2021-03" db="EMBL/GenBank/DDBJ databases">
        <title>Fibrella sp. HMF5036 genome sequencing and assembly.</title>
        <authorList>
            <person name="Kang H."/>
            <person name="Kim H."/>
            <person name="Bae S."/>
            <person name="Joh K."/>
        </authorList>
    </citation>
    <scope>NUCLEOTIDE SEQUENCE [LARGE SCALE GENOMIC DNA]</scope>
    <source>
        <strain evidence="1 2">HMF5036</strain>
    </source>
</reference>
<dbReference type="GO" id="GO:0051301">
    <property type="term" value="P:cell division"/>
    <property type="evidence" value="ECO:0007669"/>
    <property type="project" value="UniProtKB-KW"/>
</dbReference>
<dbReference type="InterPro" id="IPR036192">
    <property type="entry name" value="Cell_div_ZapA-like_sf"/>
</dbReference>
<comment type="caution">
    <text evidence="1">The sequence shown here is derived from an EMBL/GenBank/DDBJ whole genome shotgun (WGS) entry which is preliminary data.</text>
</comment>
<organism evidence="1 2">
    <name type="scientific">Fibrella aquatilis</name>
    <dbReference type="NCBI Taxonomy" id="2817059"/>
    <lineage>
        <taxon>Bacteria</taxon>
        <taxon>Pseudomonadati</taxon>
        <taxon>Bacteroidota</taxon>
        <taxon>Cytophagia</taxon>
        <taxon>Cytophagales</taxon>
        <taxon>Spirosomataceae</taxon>
        <taxon>Fibrella</taxon>
    </lineage>
</organism>
<name>A0A939GBM4_9BACT</name>
<accession>A0A939GBM4</accession>
<gene>
    <name evidence="1" type="ORF">J2I48_24770</name>
</gene>
<keyword evidence="2" id="KW-1185">Reference proteome</keyword>